<dbReference type="InterPro" id="IPR010666">
    <property type="entry name" value="Znf_GRF"/>
</dbReference>
<gene>
    <name evidence="16" type="primary">apn2</name>
    <name evidence="16" type="ORF">LCER1_G004471</name>
</gene>
<evidence type="ECO:0000256" key="4">
    <source>
        <dbReference type="ARBA" id="ARBA00022723"/>
    </source>
</evidence>
<dbReference type="PROSITE" id="PS00728">
    <property type="entry name" value="AP_NUCLEASE_F1_3"/>
    <property type="match status" value="1"/>
</dbReference>
<feature type="binding site" evidence="11">
    <location>
        <position position="197"/>
    </location>
    <ligand>
        <name>Mg(2+)</name>
        <dbReference type="ChEBI" id="CHEBI:18420"/>
        <label>1</label>
    </ligand>
</feature>
<feature type="region of interest" description="Disordered" evidence="14">
    <location>
        <begin position="380"/>
        <end position="573"/>
    </location>
</feature>
<keyword evidence="17" id="KW-1185">Reference proteome</keyword>
<dbReference type="OrthoDB" id="391817at2759"/>
<evidence type="ECO:0000256" key="9">
    <source>
        <dbReference type="ARBA" id="ARBA00023242"/>
    </source>
</evidence>
<dbReference type="Proteomes" id="UP000481288">
    <property type="component" value="Unassembled WGS sequence"/>
</dbReference>
<dbReference type="GO" id="GO:0016829">
    <property type="term" value="F:lyase activity"/>
    <property type="evidence" value="ECO:0007669"/>
    <property type="project" value="UniProtKB-KW"/>
</dbReference>
<dbReference type="PROSITE" id="PS51999">
    <property type="entry name" value="ZF_GRF"/>
    <property type="match status" value="1"/>
</dbReference>
<evidence type="ECO:0000313" key="16">
    <source>
        <dbReference type="EMBL" id="TVY53180.1"/>
    </source>
</evidence>
<proteinExistence type="inferred from homology"/>
<evidence type="ECO:0000256" key="1">
    <source>
        <dbReference type="ARBA" id="ARBA00001936"/>
    </source>
</evidence>
<evidence type="ECO:0000256" key="14">
    <source>
        <dbReference type="SAM" id="MobiDB-lite"/>
    </source>
</evidence>
<feature type="domain" description="GRF-type" evidence="15">
    <location>
        <begin position="601"/>
        <end position="653"/>
    </location>
</feature>
<dbReference type="GO" id="GO:0005634">
    <property type="term" value="C:nucleus"/>
    <property type="evidence" value="ECO:0007669"/>
    <property type="project" value="TreeGrafter"/>
</dbReference>
<dbReference type="Pfam" id="PF03372">
    <property type="entry name" value="Exo_endo_phos"/>
    <property type="match status" value="1"/>
</dbReference>
<evidence type="ECO:0000256" key="12">
    <source>
        <dbReference type="PIRSR" id="PIRSR604808-3"/>
    </source>
</evidence>
<evidence type="ECO:0000313" key="17">
    <source>
        <dbReference type="Proteomes" id="UP000481288"/>
    </source>
</evidence>
<dbReference type="InterPro" id="IPR020847">
    <property type="entry name" value="AP_endonuclease_F1_BS"/>
</dbReference>
<dbReference type="GO" id="GO:0003906">
    <property type="term" value="F:DNA-(apurinic or apyrimidinic site) endonuclease activity"/>
    <property type="evidence" value="ECO:0007669"/>
    <property type="project" value="TreeGrafter"/>
</dbReference>
<feature type="binding site" evidence="11">
    <location>
        <position position="13"/>
    </location>
    <ligand>
        <name>Mg(2+)</name>
        <dbReference type="ChEBI" id="CHEBI:18420"/>
        <label>1</label>
    </ligand>
</feature>
<dbReference type="GO" id="GO:0008311">
    <property type="term" value="F:double-stranded DNA 3'-5' DNA exonuclease activity"/>
    <property type="evidence" value="ECO:0007669"/>
    <property type="project" value="TreeGrafter"/>
</dbReference>
<sequence>MEQRRGFRITTWNGIHLGISHGVKKGRLPYAMFEILEADIVVMQETKIQRKDLTDDMVLVPGWDVFFSLPKHKKGYSGVAIYTRNAVCAPIRAEEGITGILTPPNSTTSFRDLPKDQQIGGYPTGSQLSEASVDPATLDSEGRCVILEFPAFVLIGTYCPANSSDARDDFRIGFLNALDARVRNLVAAGKRVFLTGDINISRNEQDTAKLEEQLKKQGITMEDYFSSPARRMFNQLLVGGKVIGERDEGREEPVMWDICRSFHPTRKAMYTCWEQKINARPGNFGSRIDYVLCSKDFKDWFCESNIQEGLMGSDHCPVYAVFNDKVEIEGAEVDIRDLMSYGMFFRGNKEREWSTKDLLPMSAKLIPEFDRRRSIRDMFTKKPSLSTKESSFSNTESGEERTGMAVTEELPRKENLPPNGTRDTKTPPPVDSILSQRKTTPVKSPAKTFTASPARSTAASSSTSSNKRPSEASSSTAKPQKRGKSGASSKTVATSKAPAGKGQSSLMGFFRPKNPQPAEPVQSQTSSMLIEDSKMTSETASFDTPAHGSISVESKDPSLQNSESVTPSKEVELAEQKDVIDPIVAKESWSKLLAKRVVPKCDHGEPCVSYLTKKAGVNCGRSFYMCPRPLGPSGKKEKDTQWRCGTFIWSSDWTKDGS</sequence>
<keyword evidence="11" id="KW-0464">Manganese</keyword>
<dbReference type="Gene3D" id="3.60.10.10">
    <property type="entry name" value="Endonuclease/exonuclease/phosphatase"/>
    <property type="match status" value="1"/>
</dbReference>
<feature type="compositionally biased region" description="Polar residues" evidence="14">
    <location>
        <begin position="383"/>
        <end position="396"/>
    </location>
</feature>
<evidence type="ECO:0000256" key="13">
    <source>
        <dbReference type="PROSITE-ProRule" id="PRU01343"/>
    </source>
</evidence>
<comment type="cofactor">
    <cofactor evidence="1">
        <name>Mn(2+)</name>
        <dbReference type="ChEBI" id="CHEBI:29035"/>
    </cofactor>
</comment>
<comment type="cofactor">
    <cofactor evidence="11">
        <name>Mg(2+)</name>
        <dbReference type="ChEBI" id="CHEBI:18420"/>
    </cofactor>
    <cofactor evidence="11">
        <name>Mn(2+)</name>
        <dbReference type="ChEBI" id="CHEBI:29035"/>
    </cofactor>
    <text evidence="11">Probably binds two magnesium or manganese ions per subunit.</text>
</comment>
<feature type="compositionally biased region" description="Polar residues" evidence="14">
    <location>
        <begin position="433"/>
        <end position="442"/>
    </location>
</feature>
<evidence type="ECO:0000256" key="8">
    <source>
        <dbReference type="ARBA" id="ARBA00022842"/>
    </source>
</evidence>
<feature type="binding site" evidence="11">
    <location>
        <position position="315"/>
    </location>
    <ligand>
        <name>Mg(2+)</name>
        <dbReference type="ChEBI" id="CHEBI:18420"/>
        <label>1</label>
    </ligand>
</feature>
<protein>
    <recommendedName>
        <fullName evidence="3">DNA-(apurinic or apyrimidinic site) endonuclease 2</fullName>
    </recommendedName>
</protein>
<feature type="binding site" evidence="11">
    <location>
        <position position="45"/>
    </location>
    <ligand>
        <name>Mg(2+)</name>
        <dbReference type="ChEBI" id="CHEBI:18420"/>
        <label>1</label>
    </ligand>
</feature>
<dbReference type="InterPro" id="IPR036691">
    <property type="entry name" value="Endo/exonu/phosph_ase_sf"/>
</dbReference>
<dbReference type="GO" id="GO:0003677">
    <property type="term" value="F:DNA binding"/>
    <property type="evidence" value="ECO:0007669"/>
    <property type="project" value="InterPro"/>
</dbReference>
<dbReference type="GO" id="GO:0008270">
    <property type="term" value="F:zinc ion binding"/>
    <property type="evidence" value="ECO:0007669"/>
    <property type="project" value="UniProtKB-KW"/>
</dbReference>
<dbReference type="PROSITE" id="PS00726">
    <property type="entry name" value="AP_NUCLEASE_F1_1"/>
    <property type="match status" value="1"/>
</dbReference>
<keyword evidence="4 11" id="KW-0479">Metal-binding</keyword>
<dbReference type="PANTHER" id="PTHR22748:SF4">
    <property type="entry name" value="DNA-(APURINIC OR APYRIMIDINIC SITE) ENDONUCLEASE 2"/>
    <property type="match status" value="1"/>
</dbReference>
<feature type="active site" evidence="10">
    <location>
        <position position="158"/>
    </location>
</feature>
<evidence type="ECO:0000256" key="7">
    <source>
        <dbReference type="ARBA" id="ARBA00022833"/>
    </source>
</evidence>
<dbReference type="FunFam" id="3.60.10.10:FF:000079">
    <property type="entry name" value="DNA-(apurinic or apyrimidinic site) lyase"/>
    <property type="match status" value="1"/>
</dbReference>
<comment type="similarity">
    <text evidence="2">Belongs to the DNA repair enzymes AP/ExoA family.</text>
</comment>
<keyword evidence="16" id="KW-0456">Lyase</keyword>
<keyword evidence="5 13" id="KW-0863">Zinc-finger</keyword>
<dbReference type="InterPro" id="IPR004808">
    <property type="entry name" value="AP_endonuc_1"/>
</dbReference>
<dbReference type="SUPFAM" id="SSF56219">
    <property type="entry name" value="DNase I-like"/>
    <property type="match status" value="1"/>
</dbReference>
<feature type="active site" description="Proton acceptor" evidence="10">
    <location>
        <position position="315"/>
    </location>
</feature>
<feature type="compositionally biased region" description="Polar residues" evidence="14">
    <location>
        <begin position="557"/>
        <end position="567"/>
    </location>
</feature>
<dbReference type="AlphaFoldDB" id="A0A7D8UNB0"/>
<evidence type="ECO:0000256" key="11">
    <source>
        <dbReference type="PIRSR" id="PIRSR604808-2"/>
    </source>
</evidence>
<name>A0A7D8UNB0_9HELO</name>
<comment type="caution">
    <text evidence="16">The sequence shown here is derived from an EMBL/GenBank/DDBJ whole genome shotgun (WGS) entry which is preliminary data.</text>
</comment>
<feature type="site" description="Important for catalytic activity" evidence="12">
    <location>
        <position position="289"/>
    </location>
</feature>
<organism evidence="16 17">
    <name type="scientific">Lachnellula cervina</name>
    <dbReference type="NCBI Taxonomy" id="1316786"/>
    <lineage>
        <taxon>Eukaryota</taxon>
        <taxon>Fungi</taxon>
        <taxon>Dikarya</taxon>
        <taxon>Ascomycota</taxon>
        <taxon>Pezizomycotina</taxon>
        <taxon>Leotiomycetes</taxon>
        <taxon>Helotiales</taxon>
        <taxon>Lachnaceae</taxon>
        <taxon>Lachnellula</taxon>
    </lineage>
</organism>
<feature type="binding site" evidence="11">
    <location>
        <position position="199"/>
    </location>
    <ligand>
        <name>Mg(2+)</name>
        <dbReference type="ChEBI" id="CHEBI:18420"/>
        <label>1</label>
    </ligand>
</feature>
<dbReference type="GO" id="GO:0006284">
    <property type="term" value="P:base-excision repair"/>
    <property type="evidence" value="ECO:0007669"/>
    <property type="project" value="TreeGrafter"/>
</dbReference>
<feature type="site" description="Interaction with DNA substrate" evidence="12">
    <location>
        <position position="315"/>
    </location>
</feature>
<dbReference type="EMBL" id="QGMG01000491">
    <property type="protein sequence ID" value="TVY53180.1"/>
    <property type="molecule type" value="Genomic_DNA"/>
</dbReference>
<evidence type="ECO:0000259" key="15">
    <source>
        <dbReference type="PROSITE" id="PS51999"/>
    </source>
</evidence>
<dbReference type="CDD" id="cd09088">
    <property type="entry name" value="Ape2-like_AP-endo"/>
    <property type="match status" value="1"/>
</dbReference>
<reference evidence="16 17" key="1">
    <citation type="submission" date="2018-05" db="EMBL/GenBank/DDBJ databases">
        <title>Whole genome sequencing for identification of molecular markers to develop diagnostic detection tools for the regulated plant pathogen Lachnellula willkommii.</title>
        <authorList>
            <person name="Giroux E."/>
            <person name="Bilodeau G."/>
        </authorList>
    </citation>
    <scope>NUCLEOTIDE SEQUENCE [LARGE SCALE GENOMIC DNA]</scope>
    <source>
        <strain evidence="16 17">CBS 625.97</strain>
    </source>
</reference>
<keyword evidence="8 11" id="KW-0460">Magnesium</keyword>
<evidence type="ECO:0000256" key="2">
    <source>
        <dbReference type="ARBA" id="ARBA00007092"/>
    </source>
</evidence>
<keyword evidence="9" id="KW-0539">Nucleus</keyword>
<feature type="site" description="Transition state stabilizer" evidence="12">
    <location>
        <position position="199"/>
    </location>
</feature>
<dbReference type="PANTHER" id="PTHR22748">
    <property type="entry name" value="AP ENDONUCLEASE"/>
    <property type="match status" value="1"/>
</dbReference>
<dbReference type="InterPro" id="IPR005135">
    <property type="entry name" value="Endo/exonuclease/phosphatase"/>
</dbReference>
<dbReference type="InterPro" id="IPR020848">
    <property type="entry name" value="AP_endonuclease_F1_CS"/>
</dbReference>
<dbReference type="GO" id="GO:0008081">
    <property type="term" value="F:phosphoric diester hydrolase activity"/>
    <property type="evidence" value="ECO:0007669"/>
    <property type="project" value="TreeGrafter"/>
</dbReference>
<dbReference type="PROSITE" id="PS51435">
    <property type="entry name" value="AP_NUCLEASE_F1_4"/>
    <property type="match status" value="1"/>
</dbReference>
<feature type="compositionally biased region" description="Low complexity" evidence="14">
    <location>
        <begin position="448"/>
        <end position="465"/>
    </location>
</feature>
<accession>A0A7D8UNB0</accession>
<keyword evidence="7" id="KW-0862">Zinc</keyword>
<evidence type="ECO:0000256" key="5">
    <source>
        <dbReference type="ARBA" id="ARBA00022771"/>
    </source>
</evidence>
<feature type="active site" description="Proton donor/acceptor" evidence="10">
    <location>
        <position position="197"/>
    </location>
</feature>
<feature type="binding site" evidence="11">
    <location>
        <position position="314"/>
    </location>
    <ligand>
        <name>Mg(2+)</name>
        <dbReference type="ChEBI" id="CHEBI:18420"/>
        <label>1</label>
    </ligand>
</feature>
<evidence type="ECO:0000256" key="6">
    <source>
        <dbReference type="ARBA" id="ARBA00022801"/>
    </source>
</evidence>
<keyword evidence="6" id="KW-0378">Hydrolase</keyword>
<evidence type="ECO:0000256" key="3">
    <source>
        <dbReference type="ARBA" id="ARBA00013541"/>
    </source>
</evidence>
<evidence type="ECO:0000256" key="10">
    <source>
        <dbReference type="PIRSR" id="PIRSR604808-1"/>
    </source>
</evidence>